<dbReference type="AlphaFoldDB" id="A0AA36D7U8"/>
<gene>
    <name evidence="2" type="ORF">MSPICULIGERA_LOCUS19543</name>
</gene>
<evidence type="ECO:0000256" key="1">
    <source>
        <dbReference type="SAM" id="SignalP"/>
    </source>
</evidence>
<proteinExistence type="predicted"/>
<name>A0AA36D7U8_9BILA</name>
<evidence type="ECO:0000313" key="3">
    <source>
        <dbReference type="Proteomes" id="UP001177023"/>
    </source>
</evidence>
<sequence>MSWVFLAFGLLIGAISCQGFLDIPKDDLCRAEPNLEMCRGMQAEARSSSEKADDPFADIATRAPDTEAFAPSHRSSLRKKGPPKTWREYYERRNQHDQDREYRQRYHSGFYNLYPGLYPKDKNFCETMKPNFAFTCQPGKSLRIDLVEFCKDYSIFCGLPNFHRLPGPREGPSPDGRPGGRVGVNLGVGFSIGTVPGLEVDAGAGVDVGPIPGMGENVGVGVGLNLGLLGSKSPEAYRRGMDNPNDPGGGLVGINGGVGVQAPGVPGGVGVNSGVGVGR</sequence>
<dbReference type="PANTHER" id="PTHR38613:SF2">
    <property type="entry name" value="GLYCINE-RICH PROTEIN"/>
    <property type="match status" value="1"/>
</dbReference>
<feature type="signal peptide" evidence="1">
    <location>
        <begin position="1"/>
        <end position="19"/>
    </location>
</feature>
<dbReference type="EMBL" id="CATQJA010002663">
    <property type="protein sequence ID" value="CAJ0581382.1"/>
    <property type="molecule type" value="Genomic_DNA"/>
</dbReference>
<keyword evidence="3" id="KW-1185">Reference proteome</keyword>
<feature type="chain" id="PRO_5041370812" evidence="1">
    <location>
        <begin position="20"/>
        <end position="279"/>
    </location>
</feature>
<dbReference type="Proteomes" id="UP001177023">
    <property type="component" value="Unassembled WGS sequence"/>
</dbReference>
<organism evidence="2 3">
    <name type="scientific">Mesorhabditis spiculigera</name>
    <dbReference type="NCBI Taxonomy" id="96644"/>
    <lineage>
        <taxon>Eukaryota</taxon>
        <taxon>Metazoa</taxon>
        <taxon>Ecdysozoa</taxon>
        <taxon>Nematoda</taxon>
        <taxon>Chromadorea</taxon>
        <taxon>Rhabditida</taxon>
        <taxon>Rhabditina</taxon>
        <taxon>Rhabditomorpha</taxon>
        <taxon>Rhabditoidea</taxon>
        <taxon>Rhabditidae</taxon>
        <taxon>Mesorhabditinae</taxon>
        <taxon>Mesorhabditis</taxon>
    </lineage>
</organism>
<evidence type="ECO:0000313" key="2">
    <source>
        <dbReference type="EMBL" id="CAJ0581382.1"/>
    </source>
</evidence>
<keyword evidence="1" id="KW-0732">Signal</keyword>
<reference evidence="2" key="1">
    <citation type="submission" date="2023-06" db="EMBL/GenBank/DDBJ databases">
        <authorList>
            <person name="Delattre M."/>
        </authorList>
    </citation>
    <scope>NUCLEOTIDE SEQUENCE</scope>
    <source>
        <strain evidence="2">AF72</strain>
    </source>
</reference>
<protein>
    <submittedName>
        <fullName evidence="2">Uncharacterized protein</fullName>
    </submittedName>
</protein>
<accession>A0AA36D7U8</accession>
<dbReference type="PANTHER" id="PTHR38613">
    <property type="entry name" value="PROTEIN CBG03211-RELATED"/>
    <property type="match status" value="1"/>
</dbReference>
<feature type="non-terminal residue" evidence="2">
    <location>
        <position position="279"/>
    </location>
</feature>
<comment type="caution">
    <text evidence="2">The sequence shown here is derived from an EMBL/GenBank/DDBJ whole genome shotgun (WGS) entry which is preliminary data.</text>
</comment>